<dbReference type="Gene3D" id="1.10.405.20">
    <property type="match status" value="1"/>
</dbReference>
<dbReference type="SUPFAM" id="SSF51905">
    <property type="entry name" value="FAD/NAD(P)-binding domain"/>
    <property type="match status" value="1"/>
</dbReference>
<dbReference type="PANTHER" id="PTHR42923">
    <property type="entry name" value="PROTOPORPHYRINOGEN OXIDASE"/>
    <property type="match status" value="1"/>
</dbReference>
<dbReference type="RefSeq" id="WP_110266286.1">
    <property type="nucleotide sequence ID" value="NZ_CAWNXA010000010.1"/>
</dbReference>
<dbReference type="Gene3D" id="3.30.70.1990">
    <property type="match status" value="1"/>
</dbReference>
<dbReference type="InterPro" id="IPR050464">
    <property type="entry name" value="Zeta_carotene_desat/Oxidored"/>
</dbReference>
<accession>A0A318E2H9</accession>
<protein>
    <submittedName>
        <fullName evidence="2">Putative NAD/FAD-binding protein</fullName>
    </submittedName>
</protein>
<evidence type="ECO:0000313" key="3">
    <source>
        <dbReference type="Proteomes" id="UP000248330"/>
    </source>
</evidence>
<dbReference type="AlphaFoldDB" id="A0A318E2H9"/>
<organism evidence="2 3">
    <name type="scientific">Sinimarinibacterium flocculans</name>
    <dbReference type="NCBI Taxonomy" id="985250"/>
    <lineage>
        <taxon>Bacteria</taxon>
        <taxon>Pseudomonadati</taxon>
        <taxon>Pseudomonadota</taxon>
        <taxon>Gammaproteobacteria</taxon>
        <taxon>Nevskiales</taxon>
        <taxon>Nevskiaceae</taxon>
        <taxon>Sinimarinibacterium</taxon>
    </lineage>
</organism>
<comment type="caution">
    <text evidence="2">The sequence shown here is derived from an EMBL/GenBank/DDBJ whole genome shotgun (WGS) entry which is preliminary data.</text>
</comment>
<evidence type="ECO:0000259" key="1">
    <source>
        <dbReference type="Pfam" id="PF01593"/>
    </source>
</evidence>
<dbReference type="Gene3D" id="3.50.50.60">
    <property type="entry name" value="FAD/NAD(P)-binding domain"/>
    <property type="match status" value="1"/>
</dbReference>
<dbReference type="Pfam" id="PF01593">
    <property type="entry name" value="Amino_oxidase"/>
    <property type="match status" value="1"/>
</dbReference>
<sequence length="440" mass="48802">MKIAVIGSGIAGLSAAFYLARRHEVVLFEQDDRVGGHTHTIEVPTASGVQAVDTGWIVYNGINYPNLTALFGELGVRTRPTSMSFGVSLNHGAYEWKGSDNLLTVFAQPANLLRAGHLRLLTEILRLNRVCNRLLKLDTLPGGSLGDFLRDADFSAELQARYLLPMAGLIWSCSPRQAMEYPAADFMRFFDAHSLFTATQQPTWHTVIGGSHTYVRALLERYSGTARLRTPVARIARSDAGIEVTTDVGSERYDRVVCATHSDQALRLIADPATAEREVLEGIPYNASRVVLHTDERYLPRRRRAWASWNYINDTAFGADVSGYRGVDFDREVHDRPISGSYWMNLLQGIDGPVNYVVTLNPTREISGDRIVYDTVYHHPHYGPGSVRTHRRLAGIQGNGGLWWAGAWTGYGFHEDGLLSGLRCIAGIDRECLPSWATGL</sequence>
<dbReference type="EMBL" id="QICN01000010">
    <property type="protein sequence ID" value="PXV65245.1"/>
    <property type="molecule type" value="Genomic_DNA"/>
</dbReference>
<name>A0A318E2H9_9GAMM</name>
<feature type="domain" description="Amine oxidase" evidence="1">
    <location>
        <begin position="10"/>
        <end position="295"/>
    </location>
</feature>
<keyword evidence="3" id="KW-1185">Reference proteome</keyword>
<dbReference type="InterPro" id="IPR002937">
    <property type="entry name" value="Amino_oxidase"/>
</dbReference>
<gene>
    <name evidence="2" type="ORF">C8D93_11063</name>
</gene>
<dbReference type="Proteomes" id="UP000248330">
    <property type="component" value="Unassembled WGS sequence"/>
</dbReference>
<evidence type="ECO:0000313" key="2">
    <source>
        <dbReference type="EMBL" id="PXV65245.1"/>
    </source>
</evidence>
<proteinExistence type="predicted"/>
<dbReference type="InterPro" id="IPR036188">
    <property type="entry name" value="FAD/NAD-bd_sf"/>
</dbReference>
<reference evidence="2 3" key="1">
    <citation type="submission" date="2018-04" db="EMBL/GenBank/DDBJ databases">
        <title>Genomic Encyclopedia of Type Strains, Phase IV (KMG-IV): sequencing the most valuable type-strain genomes for metagenomic binning, comparative biology and taxonomic classification.</title>
        <authorList>
            <person name="Goeker M."/>
        </authorList>
    </citation>
    <scope>NUCLEOTIDE SEQUENCE [LARGE SCALE GENOMIC DNA]</scope>
    <source>
        <strain evidence="2 3">DSM 104150</strain>
    </source>
</reference>
<dbReference type="OrthoDB" id="20837at2"/>
<dbReference type="PANTHER" id="PTHR42923:SF17">
    <property type="entry name" value="AMINE OXIDASE DOMAIN-CONTAINING PROTEIN"/>
    <property type="match status" value="1"/>
</dbReference>
<dbReference type="GO" id="GO:0016491">
    <property type="term" value="F:oxidoreductase activity"/>
    <property type="evidence" value="ECO:0007669"/>
    <property type="project" value="InterPro"/>
</dbReference>